<dbReference type="RefSeq" id="WP_183648088.1">
    <property type="nucleotide sequence ID" value="NZ_BAAAXX010000087.1"/>
</dbReference>
<dbReference type="GeneID" id="95389770"/>
<reference evidence="2 3" key="1">
    <citation type="submission" date="2020-08" db="EMBL/GenBank/DDBJ databases">
        <title>Sequencing the genomes of 1000 actinobacteria strains.</title>
        <authorList>
            <person name="Klenk H.-P."/>
        </authorList>
    </citation>
    <scope>NUCLEOTIDE SEQUENCE [LARGE SCALE GENOMIC DNA]</scope>
    <source>
        <strain evidence="2 3">DSM 44320</strain>
    </source>
</reference>
<dbReference type="Proteomes" id="UP000579945">
    <property type="component" value="Unassembled WGS sequence"/>
</dbReference>
<dbReference type="AlphaFoldDB" id="A0A7W5V8V9"/>
<sequence length="318" mass="34611">MGGINRFTNTWQAGLRLLTAVSARKDAGSSPTGIVGRSLARQLLEAGDRVRVLAEPAQMDGWPDEVEVVEGSITRPLEYAEVFAGVDGVFLAGAVPTTVRDALDLARVAGVRRIVVLSSHGPEYEESYPPETWFWLAIERAVERSGMEWTHIRPSAVMGAMIEGTYPATGSDWPQTISGERVVREAFLDGGHYPFIHEDDLAAVAVAALRADDCAGAVLEAVGPPISTRSRVASIARAVGGDIAAVEVKPDDSRANWRRHGWPDSGIDVTLYALEEYGARLAELTQWTLDQRPAVQEIIGRPLRGFDDWADENAHLFR</sequence>
<dbReference type="InterPro" id="IPR036291">
    <property type="entry name" value="NAD(P)-bd_dom_sf"/>
</dbReference>
<dbReference type="EMBL" id="JACIBV010000001">
    <property type="protein sequence ID" value="MBB3727474.1"/>
    <property type="molecule type" value="Genomic_DNA"/>
</dbReference>
<dbReference type="PANTHER" id="PTHR43162:SF1">
    <property type="entry name" value="PRESTALK A DIFFERENTIATION PROTEIN A"/>
    <property type="match status" value="1"/>
</dbReference>
<keyword evidence="3" id="KW-1185">Reference proteome</keyword>
<dbReference type="Pfam" id="PF13460">
    <property type="entry name" value="NAD_binding_10"/>
    <property type="match status" value="1"/>
</dbReference>
<dbReference type="SUPFAM" id="SSF51735">
    <property type="entry name" value="NAD(P)-binding Rossmann-fold domains"/>
    <property type="match status" value="1"/>
</dbReference>
<feature type="domain" description="NAD(P)-binding" evidence="1">
    <location>
        <begin position="32"/>
        <end position="169"/>
    </location>
</feature>
<dbReference type="InterPro" id="IPR016040">
    <property type="entry name" value="NAD(P)-bd_dom"/>
</dbReference>
<comment type="caution">
    <text evidence="2">The sequence shown here is derived from an EMBL/GenBank/DDBJ whole genome shotgun (WGS) entry which is preliminary data.</text>
</comment>
<name>A0A7W5V8V9_9ACTN</name>
<proteinExistence type="predicted"/>
<protein>
    <submittedName>
        <fullName evidence="2">Uncharacterized protein YbjT (DUF2867 family)</fullName>
    </submittedName>
</protein>
<accession>A0A7W5V8V9</accession>
<dbReference type="PANTHER" id="PTHR43162">
    <property type="match status" value="1"/>
</dbReference>
<evidence type="ECO:0000313" key="2">
    <source>
        <dbReference type="EMBL" id="MBB3727474.1"/>
    </source>
</evidence>
<dbReference type="InterPro" id="IPR051604">
    <property type="entry name" value="Ergot_Alk_Oxidoreductase"/>
</dbReference>
<dbReference type="Gene3D" id="3.40.50.720">
    <property type="entry name" value="NAD(P)-binding Rossmann-like Domain"/>
    <property type="match status" value="1"/>
</dbReference>
<evidence type="ECO:0000259" key="1">
    <source>
        <dbReference type="Pfam" id="PF13460"/>
    </source>
</evidence>
<evidence type="ECO:0000313" key="3">
    <source>
        <dbReference type="Proteomes" id="UP000579945"/>
    </source>
</evidence>
<gene>
    <name evidence="2" type="ORF">FHR33_003334</name>
</gene>
<organism evidence="2 3">
    <name type="scientific">Nonomuraea dietziae</name>
    <dbReference type="NCBI Taxonomy" id="65515"/>
    <lineage>
        <taxon>Bacteria</taxon>
        <taxon>Bacillati</taxon>
        <taxon>Actinomycetota</taxon>
        <taxon>Actinomycetes</taxon>
        <taxon>Streptosporangiales</taxon>
        <taxon>Streptosporangiaceae</taxon>
        <taxon>Nonomuraea</taxon>
    </lineage>
</organism>